<evidence type="ECO:0000313" key="1">
    <source>
        <dbReference type="EMBL" id="CAG8891109.1"/>
    </source>
</evidence>
<accession>A0A9W4KAQ9</accession>
<reference evidence="1" key="1">
    <citation type="submission" date="2021-07" db="EMBL/GenBank/DDBJ databases">
        <authorList>
            <person name="Branca A.L. A."/>
        </authorList>
    </citation>
    <scope>NUCLEOTIDE SEQUENCE</scope>
</reference>
<evidence type="ECO:0000313" key="2">
    <source>
        <dbReference type="Proteomes" id="UP001154252"/>
    </source>
</evidence>
<dbReference type="Proteomes" id="UP001154252">
    <property type="component" value="Unassembled WGS sequence"/>
</dbReference>
<protein>
    <submittedName>
        <fullName evidence="1">Uncharacterized protein</fullName>
    </submittedName>
</protein>
<dbReference type="AlphaFoldDB" id="A0A9W4KAQ9"/>
<dbReference type="SUPFAM" id="SSF48403">
    <property type="entry name" value="Ankyrin repeat"/>
    <property type="match status" value="1"/>
</dbReference>
<keyword evidence="2" id="KW-1185">Reference proteome</keyword>
<dbReference type="OrthoDB" id="4367639at2759"/>
<sequence>MLFETSAPSIEDIVLSHDGLSIQLAVLGGEAVLRLLLERGVQLQPSYVGHSRALACAAMLANVPILNMSLDAGFSLDVPGALGLPSKLDEIRGGTLLALAAQAKDRDAAQAAVNLLLERGAQPNQPVSARNYTPLVCTVSGEAGDNVRTTKFSSRK</sequence>
<dbReference type="InterPro" id="IPR036770">
    <property type="entry name" value="Ankyrin_rpt-contain_sf"/>
</dbReference>
<organism evidence="1 2">
    <name type="scientific">Penicillium egyptiacum</name>
    <dbReference type="NCBI Taxonomy" id="1303716"/>
    <lineage>
        <taxon>Eukaryota</taxon>
        <taxon>Fungi</taxon>
        <taxon>Dikarya</taxon>
        <taxon>Ascomycota</taxon>
        <taxon>Pezizomycotina</taxon>
        <taxon>Eurotiomycetes</taxon>
        <taxon>Eurotiomycetidae</taxon>
        <taxon>Eurotiales</taxon>
        <taxon>Aspergillaceae</taxon>
        <taxon>Penicillium</taxon>
    </lineage>
</organism>
<name>A0A9W4KAQ9_9EURO</name>
<dbReference type="Gene3D" id="1.25.40.20">
    <property type="entry name" value="Ankyrin repeat-containing domain"/>
    <property type="match status" value="1"/>
</dbReference>
<proteinExistence type="predicted"/>
<gene>
    <name evidence="1" type="ORF">PEGY_LOCUS2742</name>
</gene>
<comment type="caution">
    <text evidence="1">The sequence shown here is derived from an EMBL/GenBank/DDBJ whole genome shotgun (WGS) entry which is preliminary data.</text>
</comment>
<dbReference type="EMBL" id="CAJVRC010000843">
    <property type="protein sequence ID" value="CAG8891109.1"/>
    <property type="molecule type" value="Genomic_DNA"/>
</dbReference>